<evidence type="ECO:0008006" key="4">
    <source>
        <dbReference type="Google" id="ProtNLM"/>
    </source>
</evidence>
<comment type="caution">
    <text evidence="2">The sequence shown here is derived from an EMBL/GenBank/DDBJ whole genome shotgun (WGS) entry which is preliminary data.</text>
</comment>
<keyword evidence="3" id="KW-1185">Reference proteome</keyword>
<evidence type="ECO:0000313" key="2">
    <source>
        <dbReference type="EMBL" id="MBC6992589.1"/>
    </source>
</evidence>
<accession>A0A923T6K6</accession>
<protein>
    <recommendedName>
        <fullName evidence="4">Lipoprotein</fullName>
    </recommendedName>
</protein>
<evidence type="ECO:0000256" key="1">
    <source>
        <dbReference type="SAM" id="SignalP"/>
    </source>
</evidence>
<feature type="signal peptide" evidence="1">
    <location>
        <begin position="1"/>
        <end position="20"/>
    </location>
</feature>
<proteinExistence type="predicted"/>
<sequence>MKIPAFSLLLFALLGFVACEKENLQPEPALNPERVNFQAPEVGQFNTFEMFSYACGEALPEAPSTLTLTITGVTETEIEFTESYSSRTDSLVFTADRKPGNLLISPEERASSSLFFFYGSDSLRFMAPPVASLQYRDCVFYNGDEKFTGDYVARVPSFTFGDTNFRNLKSVSCVPVILDLDGYLLYDEHSLKASISTSTSEFGGEETTFTTVYLLQ</sequence>
<gene>
    <name evidence="2" type="ORF">H9S92_00290</name>
</gene>
<dbReference type="RefSeq" id="WP_187464732.1">
    <property type="nucleotide sequence ID" value="NZ_JACSIT010000030.1"/>
</dbReference>
<organism evidence="2 3">
    <name type="scientific">Neolewinella lacunae</name>
    <dbReference type="NCBI Taxonomy" id="1517758"/>
    <lineage>
        <taxon>Bacteria</taxon>
        <taxon>Pseudomonadati</taxon>
        <taxon>Bacteroidota</taxon>
        <taxon>Saprospiria</taxon>
        <taxon>Saprospirales</taxon>
        <taxon>Lewinellaceae</taxon>
        <taxon>Neolewinella</taxon>
    </lineage>
</organism>
<dbReference type="AlphaFoldDB" id="A0A923T6K6"/>
<reference evidence="2" key="1">
    <citation type="submission" date="2020-08" db="EMBL/GenBank/DDBJ databases">
        <title>Lewinella bacteria from marine environments.</title>
        <authorList>
            <person name="Zhong Y."/>
        </authorList>
    </citation>
    <scope>NUCLEOTIDE SEQUENCE</scope>
    <source>
        <strain evidence="2">KCTC 42187</strain>
    </source>
</reference>
<dbReference type="Proteomes" id="UP000650081">
    <property type="component" value="Unassembled WGS sequence"/>
</dbReference>
<keyword evidence="1" id="KW-0732">Signal</keyword>
<dbReference type="EMBL" id="JACSIT010000030">
    <property type="protein sequence ID" value="MBC6992589.1"/>
    <property type="molecule type" value="Genomic_DNA"/>
</dbReference>
<feature type="chain" id="PRO_5036965728" description="Lipoprotein" evidence="1">
    <location>
        <begin position="21"/>
        <end position="216"/>
    </location>
</feature>
<dbReference type="PROSITE" id="PS51257">
    <property type="entry name" value="PROKAR_LIPOPROTEIN"/>
    <property type="match status" value="1"/>
</dbReference>
<evidence type="ECO:0000313" key="3">
    <source>
        <dbReference type="Proteomes" id="UP000650081"/>
    </source>
</evidence>
<name>A0A923T6K6_9BACT</name>